<reference evidence="3 4" key="1">
    <citation type="submission" date="2021-04" db="EMBL/GenBank/DDBJ databases">
        <title>novel species isolated from subtropical streams in China.</title>
        <authorList>
            <person name="Lu H."/>
        </authorList>
    </citation>
    <scope>NUCLEOTIDE SEQUENCE [LARGE SCALE GENOMIC DNA]</scope>
    <source>
        <strain evidence="3 4">BYS107W</strain>
    </source>
</reference>
<dbReference type="RefSeq" id="WP_212682998.1">
    <property type="nucleotide sequence ID" value="NZ_JAGSPM010000001.1"/>
</dbReference>
<feature type="transmembrane region" description="Helical" evidence="1">
    <location>
        <begin position="99"/>
        <end position="119"/>
    </location>
</feature>
<evidence type="ECO:0000313" key="4">
    <source>
        <dbReference type="Proteomes" id="UP000680158"/>
    </source>
</evidence>
<dbReference type="PANTHER" id="PTHR42208">
    <property type="entry name" value="HEAVY METAL TRANSPORTER-RELATED"/>
    <property type="match status" value="1"/>
</dbReference>
<evidence type="ECO:0000313" key="3">
    <source>
        <dbReference type="EMBL" id="MBR7745480.1"/>
    </source>
</evidence>
<feature type="transmembrane region" description="Helical" evidence="1">
    <location>
        <begin position="180"/>
        <end position="202"/>
    </location>
</feature>
<feature type="transmembrane region" description="Helical" evidence="1">
    <location>
        <begin position="208"/>
        <end position="228"/>
    </location>
</feature>
<dbReference type="AlphaFoldDB" id="A0A941DC18"/>
<keyword evidence="4" id="KW-1185">Reference proteome</keyword>
<protein>
    <submittedName>
        <fullName evidence="3">Sulfite exporter TauE/SafE family protein</fullName>
    </submittedName>
</protein>
<feature type="domain" description="Urease accessory protein UreH-like transmembrane" evidence="2">
    <location>
        <begin position="83"/>
        <end position="257"/>
    </location>
</feature>
<evidence type="ECO:0000259" key="2">
    <source>
        <dbReference type="Pfam" id="PF13386"/>
    </source>
</evidence>
<dbReference type="Pfam" id="PF13386">
    <property type="entry name" value="DsbD_2"/>
    <property type="match status" value="2"/>
</dbReference>
<accession>A0A941DC18</accession>
<organism evidence="3 4">
    <name type="scientific">Undibacterium baiyunense</name>
    <dbReference type="NCBI Taxonomy" id="2828731"/>
    <lineage>
        <taxon>Bacteria</taxon>
        <taxon>Pseudomonadati</taxon>
        <taxon>Pseudomonadota</taxon>
        <taxon>Betaproteobacteria</taxon>
        <taxon>Burkholderiales</taxon>
        <taxon>Oxalobacteraceae</taxon>
        <taxon>Undibacterium</taxon>
    </lineage>
</organism>
<dbReference type="Proteomes" id="UP000680158">
    <property type="component" value="Unassembled WGS sequence"/>
</dbReference>
<name>A0A941DC18_9BURK</name>
<feature type="transmembrane region" description="Helical" evidence="1">
    <location>
        <begin position="6"/>
        <end position="32"/>
    </location>
</feature>
<keyword evidence="1" id="KW-0472">Membrane</keyword>
<feature type="transmembrane region" description="Helical" evidence="1">
    <location>
        <begin position="125"/>
        <end position="145"/>
    </location>
</feature>
<feature type="domain" description="Urease accessory protein UreH-like transmembrane" evidence="2">
    <location>
        <begin position="10"/>
        <end position="35"/>
    </location>
</feature>
<dbReference type="PANTHER" id="PTHR42208:SF1">
    <property type="entry name" value="HEAVY METAL TRANSPORTER"/>
    <property type="match status" value="1"/>
</dbReference>
<keyword evidence="1" id="KW-0812">Transmembrane</keyword>
<keyword evidence="1" id="KW-1133">Transmembrane helix</keyword>
<gene>
    <name evidence="3" type="ORF">KDM92_02705</name>
</gene>
<evidence type="ECO:0000256" key="1">
    <source>
        <dbReference type="SAM" id="Phobius"/>
    </source>
</evidence>
<dbReference type="InterPro" id="IPR039447">
    <property type="entry name" value="UreH-like_TM_dom"/>
</dbReference>
<comment type="caution">
    <text evidence="3">The sequence shown here is derived from an EMBL/GenBank/DDBJ whole genome shotgun (WGS) entry which is preliminary data.</text>
</comment>
<sequence>MLTLPLILAAISAGLIGGFHCVGMCGGIASILSRLPSFRSAASTTSSASTPILNVVDSSSVSTPRRVIPIAPAGDILVQSNSANLSTLSYQIQLHTGRLATYALIGAVFGGIGAASLRWKLDFPVTSIFFVVGNIALVILGLRLLGVRLHLLIPNILNEKIQGVYARVMPNLQKASAHPLFLGMAWGSLPCGLSYAIAPFALLSGAAWSGAILMLLFGLAALPHLLIAQAMSKTLKQHGLMLAVQYLFAAILIGFGLFGLLYFDMKNMPEFLCITPV</sequence>
<proteinExistence type="predicted"/>
<dbReference type="EMBL" id="JAGSPM010000001">
    <property type="protein sequence ID" value="MBR7745480.1"/>
    <property type="molecule type" value="Genomic_DNA"/>
</dbReference>
<feature type="transmembrane region" description="Helical" evidence="1">
    <location>
        <begin position="240"/>
        <end position="263"/>
    </location>
</feature>